<name>A0A6V7X241_MELEN</name>
<evidence type="ECO:0000313" key="1">
    <source>
        <dbReference type="EMBL" id="CAD2193057.1"/>
    </source>
</evidence>
<sequence>MTPKSARLDDSEQSYDQQNLRWKNCFCAATEGRPGMVFATRWPCFAAVVLASLAATVAKRRPSFRSTCPASSAAAKTFFRENLVEVVKTNGHNFVKSCQISMILVSFDSARRALSNEV</sequence>
<gene>
    <name evidence="1" type="ORF">MENT_LOCUS45986</name>
</gene>
<organism evidence="1 2">
    <name type="scientific">Meloidogyne enterolobii</name>
    <name type="common">Root-knot nematode worm</name>
    <name type="synonym">Meloidogyne mayaguensis</name>
    <dbReference type="NCBI Taxonomy" id="390850"/>
    <lineage>
        <taxon>Eukaryota</taxon>
        <taxon>Metazoa</taxon>
        <taxon>Ecdysozoa</taxon>
        <taxon>Nematoda</taxon>
        <taxon>Chromadorea</taxon>
        <taxon>Rhabditida</taxon>
        <taxon>Tylenchina</taxon>
        <taxon>Tylenchomorpha</taxon>
        <taxon>Tylenchoidea</taxon>
        <taxon>Meloidogynidae</taxon>
        <taxon>Meloidogyninae</taxon>
        <taxon>Meloidogyne</taxon>
    </lineage>
</organism>
<accession>A0A6V7X241</accession>
<proteinExistence type="predicted"/>
<reference evidence="1 2" key="1">
    <citation type="submission" date="2020-08" db="EMBL/GenBank/DDBJ databases">
        <authorList>
            <person name="Koutsovoulos G."/>
            <person name="Danchin GJ E."/>
        </authorList>
    </citation>
    <scope>NUCLEOTIDE SEQUENCE [LARGE SCALE GENOMIC DNA]</scope>
</reference>
<comment type="caution">
    <text evidence="1">The sequence shown here is derived from an EMBL/GenBank/DDBJ whole genome shotgun (WGS) entry which is preliminary data.</text>
</comment>
<dbReference type="Proteomes" id="UP000580250">
    <property type="component" value="Unassembled WGS sequence"/>
</dbReference>
<protein>
    <submittedName>
        <fullName evidence="1">Uncharacterized protein</fullName>
    </submittedName>
</protein>
<dbReference type="EMBL" id="CAJEWN010001000">
    <property type="protein sequence ID" value="CAD2193057.1"/>
    <property type="molecule type" value="Genomic_DNA"/>
</dbReference>
<dbReference type="AlphaFoldDB" id="A0A6V7X241"/>
<evidence type="ECO:0000313" key="2">
    <source>
        <dbReference type="Proteomes" id="UP000580250"/>
    </source>
</evidence>